<gene>
    <name evidence="6" type="ORF">O3P69_008367</name>
</gene>
<feature type="domain" description="Aldehyde dehydrogenase" evidence="5">
    <location>
        <begin position="5"/>
        <end position="352"/>
    </location>
</feature>
<protein>
    <recommendedName>
        <fullName evidence="5">Aldehyde dehydrogenase domain-containing protein</fullName>
    </recommendedName>
</protein>
<dbReference type="Proteomes" id="UP001487740">
    <property type="component" value="Unassembled WGS sequence"/>
</dbReference>
<dbReference type="InterPro" id="IPR015590">
    <property type="entry name" value="Aldehyde_DH_dom"/>
</dbReference>
<evidence type="ECO:0000313" key="7">
    <source>
        <dbReference type="Proteomes" id="UP001487740"/>
    </source>
</evidence>
<evidence type="ECO:0000259" key="5">
    <source>
        <dbReference type="Pfam" id="PF00171"/>
    </source>
</evidence>
<dbReference type="InterPro" id="IPR016161">
    <property type="entry name" value="Ald_DH/histidinol_DH"/>
</dbReference>
<dbReference type="GO" id="GO:0006081">
    <property type="term" value="P:aldehyde metabolic process"/>
    <property type="evidence" value="ECO:0007669"/>
    <property type="project" value="InterPro"/>
</dbReference>
<dbReference type="SUPFAM" id="SSF53720">
    <property type="entry name" value="ALDH-like"/>
    <property type="match status" value="1"/>
</dbReference>
<dbReference type="InterPro" id="IPR016162">
    <property type="entry name" value="Ald_DH_N"/>
</dbReference>
<sequence>MSPNFKKVVERSRSAFNSGRTLSLEFRKQQMKQLLKLYEENQQDFIEALKSDVRKPKMEAFVFEVNAVKSDVTYILRRLDKWAAPDQVPSQIPLDKSLILKEPYGVALVIGAWNFPLQLTMVPVHGALAAGNTVIIKPSETAPATASLIAKLVPHYLDKECYQVVCGGVSETTALLQQRFDYIFYTGSTHVGRIVREASNKYLTPTTLEMGGKSPCYIDNTINMDLVARRILWGKMTNLGQICVAPDYLLCSKAVQGVFIAKAREVLLEWYGKEPQKSPDLSRIVTDRHVDRLVSYLECGKAVIGGRFEKADRWVEPTVLVNVTADSKVMTEEIFGPILPIINVENHVEAIEFIKRRFASRSLHYVGYYG</sequence>
<dbReference type="InterPro" id="IPR029510">
    <property type="entry name" value="Ald_DH_CS_GLU"/>
</dbReference>
<name>A0AAW0SKF1_SCYPA</name>
<dbReference type="PROSITE" id="PS00687">
    <property type="entry name" value="ALDEHYDE_DEHYDR_GLU"/>
    <property type="match status" value="1"/>
</dbReference>
<dbReference type="Gene3D" id="3.40.605.10">
    <property type="entry name" value="Aldehyde Dehydrogenase, Chain A, domain 1"/>
    <property type="match status" value="1"/>
</dbReference>
<dbReference type="AlphaFoldDB" id="A0AAW0SKF1"/>
<keyword evidence="2 4" id="KW-0560">Oxidoreductase</keyword>
<keyword evidence="7" id="KW-1185">Reference proteome</keyword>
<dbReference type="PANTHER" id="PTHR43570:SF16">
    <property type="entry name" value="ALDEHYDE DEHYDROGENASE TYPE III, ISOFORM Q"/>
    <property type="match status" value="1"/>
</dbReference>
<comment type="similarity">
    <text evidence="1 4">Belongs to the aldehyde dehydrogenase family.</text>
</comment>
<dbReference type="InterPro" id="IPR012394">
    <property type="entry name" value="Aldehyde_DH_NAD(P)"/>
</dbReference>
<accession>A0AAW0SKF1</accession>
<organism evidence="6 7">
    <name type="scientific">Scylla paramamosain</name>
    <name type="common">Mud crab</name>
    <dbReference type="NCBI Taxonomy" id="85552"/>
    <lineage>
        <taxon>Eukaryota</taxon>
        <taxon>Metazoa</taxon>
        <taxon>Ecdysozoa</taxon>
        <taxon>Arthropoda</taxon>
        <taxon>Crustacea</taxon>
        <taxon>Multicrustacea</taxon>
        <taxon>Malacostraca</taxon>
        <taxon>Eumalacostraca</taxon>
        <taxon>Eucarida</taxon>
        <taxon>Decapoda</taxon>
        <taxon>Pleocyemata</taxon>
        <taxon>Brachyura</taxon>
        <taxon>Eubrachyura</taxon>
        <taxon>Portunoidea</taxon>
        <taxon>Portunidae</taxon>
        <taxon>Portuninae</taxon>
        <taxon>Scylla</taxon>
    </lineage>
</organism>
<evidence type="ECO:0000256" key="4">
    <source>
        <dbReference type="RuleBase" id="RU003345"/>
    </source>
</evidence>
<reference evidence="6 7" key="1">
    <citation type="submission" date="2023-03" db="EMBL/GenBank/DDBJ databases">
        <title>High-quality genome of Scylla paramamosain provides insights in environmental adaptation.</title>
        <authorList>
            <person name="Zhang L."/>
        </authorList>
    </citation>
    <scope>NUCLEOTIDE SEQUENCE [LARGE SCALE GENOMIC DNA]</scope>
    <source>
        <strain evidence="6">LZ_2023a</strain>
        <tissue evidence="6">Muscle</tissue>
    </source>
</reference>
<dbReference type="FunFam" id="3.40.605.10:FF:000004">
    <property type="entry name" value="Aldehyde dehydrogenase"/>
    <property type="match status" value="1"/>
</dbReference>
<feature type="active site" evidence="3">
    <location>
        <position position="209"/>
    </location>
</feature>
<evidence type="ECO:0000256" key="1">
    <source>
        <dbReference type="ARBA" id="ARBA00009986"/>
    </source>
</evidence>
<dbReference type="GO" id="GO:0004029">
    <property type="term" value="F:aldehyde dehydrogenase (NAD+) activity"/>
    <property type="evidence" value="ECO:0007669"/>
    <property type="project" value="TreeGrafter"/>
</dbReference>
<dbReference type="PANTHER" id="PTHR43570">
    <property type="entry name" value="ALDEHYDE DEHYDROGENASE"/>
    <property type="match status" value="1"/>
</dbReference>
<dbReference type="EMBL" id="JARAKH010000049">
    <property type="protein sequence ID" value="KAK8375479.1"/>
    <property type="molecule type" value="Genomic_DNA"/>
</dbReference>
<comment type="caution">
    <text evidence="6">The sequence shown here is derived from an EMBL/GenBank/DDBJ whole genome shotgun (WGS) entry which is preliminary data.</text>
</comment>
<dbReference type="InterPro" id="IPR016163">
    <property type="entry name" value="Ald_DH_C"/>
</dbReference>
<evidence type="ECO:0000313" key="6">
    <source>
        <dbReference type="EMBL" id="KAK8375479.1"/>
    </source>
</evidence>
<proteinExistence type="inferred from homology"/>
<dbReference type="Pfam" id="PF00171">
    <property type="entry name" value="Aldedh"/>
    <property type="match status" value="1"/>
</dbReference>
<evidence type="ECO:0000256" key="3">
    <source>
        <dbReference type="PROSITE-ProRule" id="PRU10007"/>
    </source>
</evidence>
<evidence type="ECO:0000256" key="2">
    <source>
        <dbReference type="ARBA" id="ARBA00023002"/>
    </source>
</evidence>
<dbReference type="GO" id="GO:0005737">
    <property type="term" value="C:cytoplasm"/>
    <property type="evidence" value="ECO:0007669"/>
    <property type="project" value="TreeGrafter"/>
</dbReference>
<dbReference type="Gene3D" id="3.40.309.10">
    <property type="entry name" value="Aldehyde Dehydrogenase, Chain A, domain 2"/>
    <property type="match status" value="1"/>
</dbReference>